<dbReference type="OrthoDB" id="672603at2759"/>
<sequence>MASMKLSVTFLLLLLLLLLSGLAVFGGTAAAAAKACGVQCFQGGYITCDNYPGKQLEGCACECAPRNGKNCVLHLLSSGTTSNCTAAHQA</sequence>
<dbReference type="InterPro" id="IPR051391">
    <property type="entry name" value="Protease_inhibitor_I20"/>
</dbReference>
<evidence type="ECO:0000313" key="3">
    <source>
        <dbReference type="Proteomes" id="UP000275267"/>
    </source>
</evidence>
<evidence type="ECO:0000256" key="1">
    <source>
        <dbReference type="SAM" id="SignalP"/>
    </source>
</evidence>
<feature type="signal peptide" evidence="1">
    <location>
        <begin position="1"/>
        <end position="23"/>
    </location>
</feature>
<dbReference type="EMBL" id="PQIB02000005">
    <property type="protein sequence ID" value="RLN17879.1"/>
    <property type="molecule type" value="Genomic_DNA"/>
</dbReference>
<organism evidence="2 3">
    <name type="scientific">Panicum miliaceum</name>
    <name type="common">Proso millet</name>
    <name type="synonym">Broomcorn millet</name>
    <dbReference type="NCBI Taxonomy" id="4540"/>
    <lineage>
        <taxon>Eukaryota</taxon>
        <taxon>Viridiplantae</taxon>
        <taxon>Streptophyta</taxon>
        <taxon>Embryophyta</taxon>
        <taxon>Tracheophyta</taxon>
        <taxon>Spermatophyta</taxon>
        <taxon>Magnoliopsida</taxon>
        <taxon>Liliopsida</taxon>
        <taxon>Poales</taxon>
        <taxon>Poaceae</taxon>
        <taxon>PACMAD clade</taxon>
        <taxon>Panicoideae</taxon>
        <taxon>Panicodae</taxon>
        <taxon>Paniceae</taxon>
        <taxon>Panicinae</taxon>
        <taxon>Panicum</taxon>
        <taxon>Panicum sect. Panicum</taxon>
    </lineage>
</organism>
<accession>A0A3L6SBG4</accession>
<dbReference type="PANTHER" id="PTHR33832">
    <property type="entry name" value="SERINE-TYPE ENDOPEPTIDASE INHIBITOR"/>
    <property type="match status" value="1"/>
</dbReference>
<protein>
    <submittedName>
        <fullName evidence="2">Uncharacterized protein</fullName>
    </submittedName>
</protein>
<dbReference type="PANTHER" id="PTHR33832:SF27">
    <property type="entry name" value="EXPRESSED PROTEIN"/>
    <property type="match status" value="1"/>
</dbReference>
<evidence type="ECO:0000313" key="2">
    <source>
        <dbReference type="EMBL" id="RLN17879.1"/>
    </source>
</evidence>
<dbReference type="AlphaFoldDB" id="A0A3L6SBG4"/>
<name>A0A3L6SBG4_PANMI</name>
<gene>
    <name evidence="2" type="ORF">C2845_PM02G04350</name>
</gene>
<proteinExistence type="predicted"/>
<comment type="caution">
    <text evidence="2">The sequence shown here is derived from an EMBL/GenBank/DDBJ whole genome shotgun (WGS) entry which is preliminary data.</text>
</comment>
<reference evidence="3" key="1">
    <citation type="journal article" date="2019" name="Nat. Commun.">
        <title>The genome of broomcorn millet.</title>
        <authorList>
            <person name="Zou C."/>
            <person name="Miki D."/>
            <person name="Li D."/>
            <person name="Tang Q."/>
            <person name="Xiao L."/>
            <person name="Rajput S."/>
            <person name="Deng P."/>
            <person name="Jia W."/>
            <person name="Huang R."/>
            <person name="Zhang M."/>
            <person name="Sun Y."/>
            <person name="Hu J."/>
            <person name="Fu X."/>
            <person name="Schnable P.S."/>
            <person name="Li F."/>
            <person name="Zhang H."/>
            <person name="Feng B."/>
            <person name="Zhu X."/>
            <person name="Liu R."/>
            <person name="Schnable J.C."/>
            <person name="Zhu J.-K."/>
            <person name="Zhang H."/>
        </authorList>
    </citation>
    <scope>NUCLEOTIDE SEQUENCE [LARGE SCALE GENOMIC DNA]</scope>
</reference>
<keyword evidence="3" id="KW-1185">Reference proteome</keyword>
<keyword evidence="1" id="KW-0732">Signal</keyword>
<feature type="chain" id="PRO_5017933972" evidence="1">
    <location>
        <begin position="24"/>
        <end position="90"/>
    </location>
</feature>
<dbReference type="Proteomes" id="UP000275267">
    <property type="component" value="Unassembled WGS sequence"/>
</dbReference>